<dbReference type="Gene3D" id="3.10.450.70">
    <property type="entry name" value="Disulphide bond isomerase, DsbC/G, N-terminal"/>
    <property type="match status" value="1"/>
</dbReference>
<sequence>MRTRGDIALQIGGYIDMWMAVHLNAATQKHIFTVEAAQSCLFWTLLGNLPANGHAIIAWILVERIFPMKLLSTLLATVGLASALLSPAHADEAFVKLAFETQMRTTVERVTKTDYLGMYEIYASGQILYTDEKVSVVFAGPMLDPKTMRNLTAERMRVLTAVKISDLPLDLAVKTVRGNGSRTLVTFEDPNCGYCKKVAQDLAQLKDVTIYTFMYAILSPDSAEKSNQVWCSKDRAKAWNSMMAQGKMPTSKSDCATPVQKVQELGRKYAITGTPTLIFANGERVPGAISAGEIEQRLAQASK</sequence>
<comment type="function">
    <text evidence="7">Required for disulfide bond formation in some periplasmic proteins. Acts by transferring its disulfide bond to other proteins and is reduced in the process.</text>
</comment>
<evidence type="ECO:0000256" key="6">
    <source>
        <dbReference type="ARBA" id="ARBA00023284"/>
    </source>
</evidence>
<dbReference type="SUPFAM" id="SSF52833">
    <property type="entry name" value="Thioredoxin-like"/>
    <property type="match status" value="1"/>
</dbReference>
<dbReference type="Proteomes" id="UP001352263">
    <property type="component" value="Unassembled WGS sequence"/>
</dbReference>
<dbReference type="InterPro" id="IPR033954">
    <property type="entry name" value="DiS-bond_Isoase_DsbC/G"/>
</dbReference>
<keyword evidence="3 7" id="KW-0732">Signal</keyword>
<evidence type="ECO:0000256" key="3">
    <source>
        <dbReference type="ARBA" id="ARBA00022729"/>
    </source>
</evidence>
<accession>A0ABU6J4J4</accession>
<gene>
    <name evidence="9" type="ORF">RY831_04010</name>
</gene>
<dbReference type="InterPro" id="IPR012336">
    <property type="entry name" value="Thioredoxin-like_fold"/>
</dbReference>
<feature type="domain" description="Thioredoxin" evidence="8">
    <location>
        <begin position="162"/>
        <end position="303"/>
    </location>
</feature>
<reference evidence="9 10" key="1">
    <citation type="submission" date="2023-10" db="EMBL/GenBank/DDBJ databases">
        <title>Noviherbaspirillum sp. CPCC 100848 genome assembly.</title>
        <authorList>
            <person name="Li X.Y."/>
            <person name="Fang X.M."/>
        </authorList>
    </citation>
    <scope>NUCLEOTIDE SEQUENCE [LARGE SCALE GENOMIC DNA]</scope>
    <source>
        <strain evidence="9 10">CPCC 100848</strain>
    </source>
</reference>
<dbReference type="InterPro" id="IPR036249">
    <property type="entry name" value="Thioredoxin-like_sf"/>
</dbReference>
<evidence type="ECO:0000256" key="4">
    <source>
        <dbReference type="ARBA" id="ARBA00022764"/>
    </source>
</evidence>
<dbReference type="InterPro" id="IPR018950">
    <property type="entry name" value="DiS-bond_isomerase_DsbC/G_N"/>
</dbReference>
<dbReference type="Pfam" id="PF10411">
    <property type="entry name" value="DsbC_N"/>
    <property type="match status" value="1"/>
</dbReference>
<dbReference type="InterPro" id="IPR009094">
    <property type="entry name" value="DiS-bond_isomerase_DsbC/G_N_sf"/>
</dbReference>
<evidence type="ECO:0000256" key="1">
    <source>
        <dbReference type="ARBA" id="ARBA00004418"/>
    </source>
</evidence>
<evidence type="ECO:0000256" key="5">
    <source>
        <dbReference type="ARBA" id="ARBA00023157"/>
    </source>
</evidence>
<dbReference type="EMBL" id="JAWIIV010000002">
    <property type="protein sequence ID" value="MEC4718300.1"/>
    <property type="molecule type" value="Genomic_DNA"/>
</dbReference>
<comment type="subcellular location">
    <subcellularLocation>
        <location evidence="1 7">Periplasm</location>
    </subcellularLocation>
</comment>
<evidence type="ECO:0000256" key="7">
    <source>
        <dbReference type="RuleBase" id="RU364038"/>
    </source>
</evidence>
<keyword evidence="10" id="KW-1185">Reference proteome</keyword>
<dbReference type="InterPro" id="IPR051470">
    <property type="entry name" value="Thiol:disulfide_interchange"/>
</dbReference>
<protein>
    <recommendedName>
        <fullName evidence="7">Thiol:disulfide interchange protein</fullName>
    </recommendedName>
</protein>
<dbReference type="PANTHER" id="PTHR35272">
    <property type="entry name" value="THIOL:DISULFIDE INTERCHANGE PROTEIN DSBC-RELATED"/>
    <property type="match status" value="1"/>
</dbReference>
<dbReference type="RefSeq" id="WP_326505049.1">
    <property type="nucleotide sequence ID" value="NZ_JAWIIV010000002.1"/>
</dbReference>
<keyword evidence="6 7" id="KW-0676">Redox-active center</keyword>
<dbReference type="Gene3D" id="3.40.30.10">
    <property type="entry name" value="Glutaredoxin"/>
    <property type="match status" value="1"/>
</dbReference>
<comment type="similarity">
    <text evidence="2 7">Belongs to the thioredoxin family. DsbC subfamily.</text>
</comment>
<evidence type="ECO:0000259" key="8">
    <source>
        <dbReference type="PROSITE" id="PS51352"/>
    </source>
</evidence>
<dbReference type="InterPro" id="IPR017937">
    <property type="entry name" value="Thioredoxin_CS"/>
</dbReference>
<dbReference type="CDD" id="cd03020">
    <property type="entry name" value="DsbA_DsbC_DsbG"/>
    <property type="match status" value="1"/>
</dbReference>
<comment type="caution">
    <text evidence="9">The sequence shown here is derived from an EMBL/GenBank/DDBJ whole genome shotgun (WGS) entry which is preliminary data.</text>
</comment>
<proteinExistence type="inferred from homology"/>
<evidence type="ECO:0000256" key="2">
    <source>
        <dbReference type="ARBA" id="ARBA00009813"/>
    </source>
</evidence>
<dbReference type="Pfam" id="PF13098">
    <property type="entry name" value="Thioredoxin_2"/>
    <property type="match status" value="1"/>
</dbReference>
<dbReference type="PROSITE" id="PS51352">
    <property type="entry name" value="THIOREDOXIN_2"/>
    <property type="match status" value="1"/>
</dbReference>
<dbReference type="PROSITE" id="PS00194">
    <property type="entry name" value="THIOREDOXIN_1"/>
    <property type="match status" value="1"/>
</dbReference>
<evidence type="ECO:0000313" key="9">
    <source>
        <dbReference type="EMBL" id="MEC4718300.1"/>
    </source>
</evidence>
<keyword evidence="5" id="KW-1015">Disulfide bond</keyword>
<dbReference type="PANTHER" id="PTHR35272:SF3">
    <property type="entry name" value="THIOL:DISULFIDE INTERCHANGE PROTEIN DSBC"/>
    <property type="match status" value="1"/>
</dbReference>
<evidence type="ECO:0000313" key="10">
    <source>
        <dbReference type="Proteomes" id="UP001352263"/>
    </source>
</evidence>
<organism evidence="9 10">
    <name type="scientific">Noviherbaspirillum album</name>
    <dbReference type="NCBI Taxonomy" id="3080276"/>
    <lineage>
        <taxon>Bacteria</taxon>
        <taxon>Pseudomonadati</taxon>
        <taxon>Pseudomonadota</taxon>
        <taxon>Betaproteobacteria</taxon>
        <taxon>Burkholderiales</taxon>
        <taxon>Oxalobacteraceae</taxon>
        <taxon>Noviherbaspirillum</taxon>
    </lineage>
</organism>
<dbReference type="InterPro" id="IPR013766">
    <property type="entry name" value="Thioredoxin_domain"/>
</dbReference>
<name>A0ABU6J4J4_9BURK</name>
<keyword evidence="4 7" id="KW-0574">Periplasm</keyword>
<dbReference type="SUPFAM" id="SSF54423">
    <property type="entry name" value="DsbC/DsbG N-terminal domain-like"/>
    <property type="match status" value="1"/>
</dbReference>